<keyword evidence="10 11" id="KW-0472">Membrane</keyword>
<dbReference type="InterPro" id="IPR003660">
    <property type="entry name" value="HAMP_dom"/>
</dbReference>
<evidence type="ECO:0000259" key="13">
    <source>
        <dbReference type="PROSITE" id="PS50885"/>
    </source>
</evidence>
<dbReference type="PROSITE" id="PS50885">
    <property type="entry name" value="HAMP"/>
    <property type="match status" value="1"/>
</dbReference>
<evidence type="ECO:0000256" key="8">
    <source>
        <dbReference type="ARBA" id="ARBA00022989"/>
    </source>
</evidence>
<evidence type="ECO:0000256" key="10">
    <source>
        <dbReference type="ARBA" id="ARBA00023136"/>
    </source>
</evidence>
<feature type="domain" description="HAMP" evidence="13">
    <location>
        <begin position="47"/>
        <end position="100"/>
    </location>
</feature>
<dbReference type="PROSITE" id="PS50109">
    <property type="entry name" value="HIS_KIN"/>
    <property type="match status" value="1"/>
</dbReference>
<evidence type="ECO:0000313" key="15">
    <source>
        <dbReference type="Proteomes" id="UP000295345"/>
    </source>
</evidence>
<dbReference type="Gene3D" id="1.10.287.130">
    <property type="match status" value="1"/>
</dbReference>
<dbReference type="AlphaFoldDB" id="A0A4R4TP71"/>
<evidence type="ECO:0000256" key="4">
    <source>
        <dbReference type="ARBA" id="ARBA00022553"/>
    </source>
</evidence>
<dbReference type="InterPro" id="IPR036097">
    <property type="entry name" value="HisK_dim/P_sf"/>
</dbReference>
<dbReference type="Pfam" id="PF00512">
    <property type="entry name" value="HisKA"/>
    <property type="match status" value="1"/>
</dbReference>
<keyword evidence="8 11" id="KW-1133">Transmembrane helix</keyword>
<dbReference type="InterPro" id="IPR050428">
    <property type="entry name" value="TCS_sensor_his_kinase"/>
</dbReference>
<dbReference type="PANTHER" id="PTHR45436">
    <property type="entry name" value="SENSOR HISTIDINE KINASE YKOH"/>
    <property type="match status" value="1"/>
</dbReference>
<comment type="catalytic activity">
    <reaction evidence="1">
        <text>ATP + protein L-histidine = ADP + protein N-phospho-L-histidine.</text>
        <dbReference type="EC" id="2.7.13.3"/>
    </reaction>
</comment>
<dbReference type="SUPFAM" id="SSF55874">
    <property type="entry name" value="ATPase domain of HSP90 chaperone/DNA topoisomerase II/histidine kinase"/>
    <property type="match status" value="1"/>
</dbReference>
<comment type="caution">
    <text evidence="14">The sequence shown here is derived from an EMBL/GenBank/DDBJ whole genome shotgun (WGS) entry which is preliminary data.</text>
</comment>
<evidence type="ECO:0000256" key="9">
    <source>
        <dbReference type="ARBA" id="ARBA00023012"/>
    </source>
</evidence>
<evidence type="ECO:0000256" key="2">
    <source>
        <dbReference type="ARBA" id="ARBA00004236"/>
    </source>
</evidence>
<dbReference type="Gene3D" id="6.10.340.10">
    <property type="match status" value="1"/>
</dbReference>
<dbReference type="Gene3D" id="3.30.565.10">
    <property type="entry name" value="Histidine kinase-like ATPase, C-terminal domain"/>
    <property type="match status" value="1"/>
</dbReference>
<dbReference type="InterPro" id="IPR036890">
    <property type="entry name" value="HATPase_C_sf"/>
</dbReference>
<reference evidence="14 15" key="1">
    <citation type="submission" date="2019-03" db="EMBL/GenBank/DDBJ databases">
        <title>Draft genome sequences of novel Actinobacteria.</title>
        <authorList>
            <person name="Sahin N."/>
            <person name="Ay H."/>
            <person name="Saygin H."/>
        </authorList>
    </citation>
    <scope>NUCLEOTIDE SEQUENCE [LARGE SCALE GENOMIC DNA]</scope>
    <source>
        <strain evidence="14 15">DSM 41900</strain>
    </source>
</reference>
<gene>
    <name evidence="14" type="ORF">E1283_04810</name>
</gene>
<dbReference type="OrthoDB" id="9786919at2"/>
<sequence length="326" mass="33681">TPSLPEQMLDAGERLRRLALSSFLTQAGIALAVVTLSAAFLGWWLAGRILRPVRAIAATAQRLSADNLSERVPVAAPADELAALATTVNGMLDRIQQGLHGQRLFTANAAHELRTPLATIRTAVDVTLDGRPEPDDLIAMAHDVRDAAVRSQHTLDGLLLLARSQAGAGGPDRPADLAGIAADALDAAGPDVTARALVVEAALGPAPVTGRSVLLERMAGNLIGNAVRHNHPGGRVEVSTGTSRDGRSRLRVVNTGQVIDPGTADHLLEPFVRGEGARVRGETGSGLGLSIVRAVVTAHHGTLRLTPLPDGGLDVTVDLPAGAAVG</sequence>
<dbReference type="EC" id="2.7.13.3" evidence="3"/>
<protein>
    <recommendedName>
        <fullName evidence="3">histidine kinase</fullName>
        <ecNumber evidence="3">2.7.13.3</ecNumber>
    </recommendedName>
</protein>
<evidence type="ECO:0000256" key="7">
    <source>
        <dbReference type="ARBA" id="ARBA00022777"/>
    </source>
</evidence>
<evidence type="ECO:0000256" key="11">
    <source>
        <dbReference type="SAM" id="Phobius"/>
    </source>
</evidence>
<dbReference type="SUPFAM" id="SSF47384">
    <property type="entry name" value="Homodimeric domain of signal transducing histidine kinase"/>
    <property type="match status" value="1"/>
</dbReference>
<dbReference type="CDD" id="cd06225">
    <property type="entry name" value="HAMP"/>
    <property type="match status" value="1"/>
</dbReference>
<dbReference type="SMART" id="SM00304">
    <property type="entry name" value="HAMP"/>
    <property type="match status" value="1"/>
</dbReference>
<dbReference type="PANTHER" id="PTHR45436:SF5">
    <property type="entry name" value="SENSOR HISTIDINE KINASE TRCS"/>
    <property type="match status" value="1"/>
</dbReference>
<evidence type="ECO:0000256" key="5">
    <source>
        <dbReference type="ARBA" id="ARBA00022679"/>
    </source>
</evidence>
<keyword evidence="15" id="KW-1185">Reference proteome</keyword>
<keyword evidence="5" id="KW-0808">Transferase</keyword>
<keyword evidence="4" id="KW-0597">Phosphoprotein</keyword>
<dbReference type="InterPro" id="IPR005467">
    <property type="entry name" value="His_kinase_dom"/>
</dbReference>
<proteinExistence type="predicted"/>
<evidence type="ECO:0000259" key="12">
    <source>
        <dbReference type="PROSITE" id="PS50109"/>
    </source>
</evidence>
<name>A0A4R4TP71_9ACTN</name>
<accession>A0A4R4TP71</accession>
<dbReference type="PRINTS" id="PR00344">
    <property type="entry name" value="BCTRLSENSOR"/>
</dbReference>
<keyword evidence="7 14" id="KW-0418">Kinase</keyword>
<feature type="non-terminal residue" evidence="14">
    <location>
        <position position="1"/>
    </location>
</feature>
<dbReference type="SMART" id="SM00387">
    <property type="entry name" value="HATPase_c"/>
    <property type="match status" value="1"/>
</dbReference>
<dbReference type="EMBL" id="SMKI01000031">
    <property type="protein sequence ID" value="TDC78526.1"/>
    <property type="molecule type" value="Genomic_DNA"/>
</dbReference>
<evidence type="ECO:0000256" key="3">
    <source>
        <dbReference type="ARBA" id="ARBA00012438"/>
    </source>
</evidence>
<dbReference type="Pfam" id="PF02518">
    <property type="entry name" value="HATPase_c"/>
    <property type="match status" value="1"/>
</dbReference>
<dbReference type="Proteomes" id="UP000295345">
    <property type="component" value="Unassembled WGS sequence"/>
</dbReference>
<dbReference type="InterPro" id="IPR004358">
    <property type="entry name" value="Sig_transdc_His_kin-like_C"/>
</dbReference>
<organism evidence="14 15">
    <name type="scientific">Streptomyces hainanensis</name>
    <dbReference type="NCBI Taxonomy" id="402648"/>
    <lineage>
        <taxon>Bacteria</taxon>
        <taxon>Bacillati</taxon>
        <taxon>Actinomycetota</taxon>
        <taxon>Actinomycetes</taxon>
        <taxon>Kitasatosporales</taxon>
        <taxon>Streptomycetaceae</taxon>
        <taxon>Streptomyces</taxon>
    </lineage>
</organism>
<dbReference type="InterPro" id="IPR003661">
    <property type="entry name" value="HisK_dim/P_dom"/>
</dbReference>
<dbReference type="GO" id="GO:0005886">
    <property type="term" value="C:plasma membrane"/>
    <property type="evidence" value="ECO:0007669"/>
    <property type="project" value="UniProtKB-SubCell"/>
</dbReference>
<dbReference type="SMART" id="SM00388">
    <property type="entry name" value="HisKA"/>
    <property type="match status" value="1"/>
</dbReference>
<keyword evidence="6 11" id="KW-0812">Transmembrane</keyword>
<comment type="subcellular location">
    <subcellularLocation>
        <location evidence="2">Cell membrane</location>
    </subcellularLocation>
</comment>
<dbReference type="GO" id="GO:0000155">
    <property type="term" value="F:phosphorelay sensor kinase activity"/>
    <property type="evidence" value="ECO:0007669"/>
    <property type="project" value="InterPro"/>
</dbReference>
<dbReference type="Pfam" id="PF00672">
    <property type="entry name" value="HAMP"/>
    <property type="match status" value="1"/>
</dbReference>
<keyword evidence="9" id="KW-0902">Two-component regulatory system</keyword>
<evidence type="ECO:0000256" key="1">
    <source>
        <dbReference type="ARBA" id="ARBA00000085"/>
    </source>
</evidence>
<feature type="domain" description="Histidine kinase" evidence="12">
    <location>
        <begin position="108"/>
        <end position="323"/>
    </location>
</feature>
<dbReference type="CDD" id="cd00082">
    <property type="entry name" value="HisKA"/>
    <property type="match status" value="1"/>
</dbReference>
<evidence type="ECO:0000313" key="14">
    <source>
        <dbReference type="EMBL" id="TDC78526.1"/>
    </source>
</evidence>
<feature type="transmembrane region" description="Helical" evidence="11">
    <location>
        <begin position="23"/>
        <end position="46"/>
    </location>
</feature>
<dbReference type="SUPFAM" id="SSF158472">
    <property type="entry name" value="HAMP domain-like"/>
    <property type="match status" value="1"/>
</dbReference>
<dbReference type="InterPro" id="IPR003594">
    <property type="entry name" value="HATPase_dom"/>
</dbReference>
<evidence type="ECO:0000256" key="6">
    <source>
        <dbReference type="ARBA" id="ARBA00022692"/>
    </source>
</evidence>